<dbReference type="NCBIfam" id="TIGR02464">
    <property type="entry name" value="ribofla_fusion"/>
    <property type="match status" value="1"/>
</dbReference>
<dbReference type="InterPro" id="IPR012816">
    <property type="entry name" value="NADAR"/>
</dbReference>
<gene>
    <name evidence="2" type="ORF">PCL_07783</name>
</gene>
<feature type="domain" description="NADAR" evidence="1">
    <location>
        <begin position="37"/>
        <end position="206"/>
    </location>
</feature>
<dbReference type="Proteomes" id="UP000245956">
    <property type="component" value="Unassembled WGS sequence"/>
</dbReference>
<dbReference type="Pfam" id="PF08719">
    <property type="entry name" value="NADAR"/>
    <property type="match status" value="1"/>
</dbReference>
<evidence type="ECO:0000313" key="2">
    <source>
        <dbReference type="EMBL" id="PWI74469.1"/>
    </source>
</evidence>
<dbReference type="AlphaFoldDB" id="A0A2U3EIY5"/>
<reference evidence="2 3" key="1">
    <citation type="journal article" date="2016" name="Front. Microbiol.">
        <title>Genome and transcriptome sequences reveal the specific parasitism of the nematophagous Purpureocillium lilacinum 36-1.</title>
        <authorList>
            <person name="Xie J."/>
            <person name="Li S."/>
            <person name="Mo C."/>
            <person name="Xiao X."/>
            <person name="Peng D."/>
            <person name="Wang G."/>
            <person name="Xiao Y."/>
        </authorList>
    </citation>
    <scope>NUCLEOTIDE SEQUENCE [LARGE SCALE GENOMIC DNA]</scope>
    <source>
        <strain evidence="2 3">36-1</strain>
    </source>
</reference>
<proteinExistence type="predicted"/>
<dbReference type="SUPFAM" id="SSF143990">
    <property type="entry name" value="YbiA-like"/>
    <property type="match status" value="1"/>
</dbReference>
<dbReference type="Gene3D" id="1.10.357.40">
    <property type="entry name" value="YbiA-like"/>
    <property type="match status" value="1"/>
</dbReference>
<dbReference type="CDD" id="cd15457">
    <property type="entry name" value="NADAR"/>
    <property type="match status" value="1"/>
</dbReference>
<protein>
    <recommendedName>
        <fullName evidence="1">NADAR domain-containing protein</fullName>
    </recommendedName>
</protein>
<sequence length="211" mass="24313">MSIYSYLQEYRHGTEIENDRQSGPLEQESDEESPLMFHMVNEKHGEFCQWYPSTFFVYKHEILEAVGQDRKEGDGYGTVWFSSAEQFMMYSKATRFGDHETQRRVMETKDPKEQKRLGRQTAGFTHAGWDEVKSAVVELANTAKFGQNAGLRTKLLATGDRLLCEAAPDDRVWGIGFDAKRAMAMQDRWGENRLGKALMAVREKLRKEVVD</sequence>
<organism evidence="2 3">
    <name type="scientific">Purpureocillium lilacinum</name>
    <name type="common">Paecilomyces lilacinus</name>
    <dbReference type="NCBI Taxonomy" id="33203"/>
    <lineage>
        <taxon>Eukaryota</taxon>
        <taxon>Fungi</taxon>
        <taxon>Dikarya</taxon>
        <taxon>Ascomycota</taxon>
        <taxon>Pezizomycotina</taxon>
        <taxon>Sordariomycetes</taxon>
        <taxon>Hypocreomycetidae</taxon>
        <taxon>Hypocreales</taxon>
        <taxon>Ophiocordycipitaceae</taxon>
        <taxon>Purpureocillium</taxon>
    </lineage>
</organism>
<dbReference type="EMBL" id="LCWV01000003">
    <property type="protein sequence ID" value="PWI74469.1"/>
    <property type="molecule type" value="Genomic_DNA"/>
</dbReference>
<name>A0A2U3EIY5_PURLI</name>
<accession>A0A2U3EIY5</accession>
<comment type="caution">
    <text evidence="2">The sequence shown here is derived from an EMBL/GenBank/DDBJ whole genome shotgun (WGS) entry which is preliminary data.</text>
</comment>
<evidence type="ECO:0000259" key="1">
    <source>
        <dbReference type="Pfam" id="PF08719"/>
    </source>
</evidence>
<dbReference type="InterPro" id="IPR037238">
    <property type="entry name" value="YbiA-like_sf"/>
</dbReference>
<evidence type="ECO:0000313" key="3">
    <source>
        <dbReference type="Proteomes" id="UP000245956"/>
    </source>
</evidence>